<dbReference type="RefSeq" id="WP_280763505.1">
    <property type="nucleotide sequence ID" value="NZ_JARXVC010000020.1"/>
</dbReference>
<sequence length="349" mass="37451">MTTVQGHRNPSSRGVWDADRVARTALADRAAAASWLRNPVAGGLRAATEVENARRWRAETGLPAEDHTPTLLAAWFAYAYEFAATAPGDHTELAPVAEMPMTGQWLAYRADRLDRAPVLVASPAAVATAIAAAQALTVADVETLTAAAANQPHPDAHLVLSAPIMCTATTLEETEAIHSLTWWHTDSGLRVIDWIATNGPAAGDDFTRAREAASRFGAALPPIVLNGERVLAAASARPAEDDLVYSEGQFTFDEIVYDPDRDLLPRIVLVLRHLIGSGELSCETVSVRPLSSTGHVNRADVTIVRAANDVDHTGALLGPGTTTTIRRQRSRADLQWTAAQWSTETPRHS</sequence>
<protein>
    <submittedName>
        <fullName evidence="1">Uncharacterized protein</fullName>
    </submittedName>
</protein>
<organism evidence="1 2">
    <name type="scientific">Prescottella agglutinans</name>
    <dbReference type="NCBI Taxonomy" id="1644129"/>
    <lineage>
        <taxon>Bacteria</taxon>
        <taxon>Bacillati</taxon>
        <taxon>Actinomycetota</taxon>
        <taxon>Actinomycetes</taxon>
        <taxon>Mycobacteriales</taxon>
        <taxon>Nocardiaceae</taxon>
        <taxon>Prescottella</taxon>
    </lineage>
</organism>
<evidence type="ECO:0000313" key="1">
    <source>
        <dbReference type="EMBL" id="MDH6284278.1"/>
    </source>
</evidence>
<gene>
    <name evidence="1" type="ORF">M2280_005536</name>
</gene>
<reference evidence="1 2" key="1">
    <citation type="submission" date="2023-04" db="EMBL/GenBank/DDBJ databases">
        <title>Forest soil microbial communities from Buena Vista Peninsula, Colon Province, Panama.</title>
        <authorList>
            <person name="Bouskill N."/>
        </authorList>
    </citation>
    <scope>NUCLEOTIDE SEQUENCE [LARGE SCALE GENOMIC DNA]</scope>
    <source>
        <strain evidence="1 2">CFH S0262</strain>
    </source>
</reference>
<accession>A0ABT6MIY0</accession>
<dbReference type="Proteomes" id="UP001160334">
    <property type="component" value="Unassembled WGS sequence"/>
</dbReference>
<keyword evidence="2" id="KW-1185">Reference proteome</keyword>
<name>A0ABT6MIY0_9NOCA</name>
<comment type="caution">
    <text evidence="1">The sequence shown here is derived from an EMBL/GenBank/DDBJ whole genome shotgun (WGS) entry which is preliminary data.</text>
</comment>
<dbReference type="EMBL" id="JARXVC010000020">
    <property type="protein sequence ID" value="MDH6284278.1"/>
    <property type="molecule type" value="Genomic_DNA"/>
</dbReference>
<proteinExistence type="predicted"/>
<evidence type="ECO:0000313" key="2">
    <source>
        <dbReference type="Proteomes" id="UP001160334"/>
    </source>
</evidence>